<reference evidence="3" key="1">
    <citation type="journal article" date="2019" name="Int. J. Syst. Evol. Microbiol.">
        <title>The Global Catalogue of Microorganisms (GCM) 10K type strain sequencing project: providing services to taxonomists for standard genome sequencing and annotation.</title>
        <authorList>
            <consortium name="The Broad Institute Genomics Platform"/>
            <consortium name="The Broad Institute Genome Sequencing Center for Infectious Disease"/>
            <person name="Wu L."/>
            <person name="Ma J."/>
        </authorList>
    </citation>
    <scope>NUCLEOTIDE SEQUENCE [LARGE SCALE GENOMIC DNA]</scope>
    <source>
        <strain evidence="3">JCM 3399</strain>
    </source>
</reference>
<name>A0ABQ2UYN1_9ACTN</name>
<gene>
    <name evidence="2" type="ORF">GCM10010211_26920</name>
</gene>
<evidence type="ECO:0000313" key="2">
    <source>
        <dbReference type="EMBL" id="GGU60491.1"/>
    </source>
</evidence>
<evidence type="ECO:0000313" key="3">
    <source>
        <dbReference type="Proteomes" id="UP000654471"/>
    </source>
</evidence>
<organism evidence="2 3">
    <name type="scientific">Streptomyces albospinus</name>
    <dbReference type="NCBI Taxonomy" id="285515"/>
    <lineage>
        <taxon>Bacteria</taxon>
        <taxon>Bacillati</taxon>
        <taxon>Actinomycetota</taxon>
        <taxon>Actinomycetes</taxon>
        <taxon>Kitasatosporales</taxon>
        <taxon>Streptomycetaceae</taxon>
        <taxon>Streptomyces</taxon>
    </lineage>
</organism>
<proteinExistence type="predicted"/>
<dbReference type="EMBL" id="BMRP01000007">
    <property type="protein sequence ID" value="GGU60491.1"/>
    <property type="molecule type" value="Genomic_DNA"/>
</dbReference>
<keyword evidence="3" id="KW-1185">Reference proteome</keyword>
<sequence length="75" mass="8281">MARGWEAGSEPHREPGSAKPDPQRKHRKKPGSREVARRPARREPARAARRETAGPSGPRQKIKKAPVAMTGAFFS</sequence>
<evidence type="ECO:0000256" key="1">
    <source>
        <dbReference type="SAM" id="MobiDB-lite"/>
    </source>
</evidence>
<feature type="compositionally biased region" description="Basic and acidic residues" evidence="1">
    <location>
        <begin position="31"/>
        <end position="52"/>
    </location>
</feature>
<feature type="region of interest" description="Disordered" evidence="1">
    <location>
        <begin position="1"/>
        <end position="75"/>
    </location>
</feature>
<protein>
    <submittedName>
        <fullName evidence="2">Uncharacterized protein</fullName>
    </submittedName>
</protein>
<accession>A0ABQ2UYN1</accession>
<comment type="caution">
    <text evidence="2">The sequence shown here is derived from an EMBL/GenBank/DDBJ whole genome shotgun (WGS) entry which is preliminary data.</text>
</comment>
<dbReference type="Proteomes" id="UP000654471">
    <property type="component" value="Unassembled WGS sequence"/>
</dbReference>